<dbReference type="PANTHER" id="PTHR47718:SF7">
    <property type="entry name" value="PROTEIN FAR1-RELATED SEQUENCE"/>
    <property type="match status" value="1"/>
</dbReference>
<dbReference type="Pfam" id="PF03101">
    <property type="entry name" value="FAR1"/>
    <property type="match status" value="1"/>
</dbReference>
<dbReference type="InterPro" id="IPR004330">
    <property type="entry name" value="FAR1_DNA_bnd_dom"/>
</dbReference>
<organism evidence="3 4">
    <name type="scientific">Zostera marina</name>
    <name type="common">Eelgrass</name>
    <dbReference type="NCBI Taxonomy" id="29655"/>
    <lineage>
        <taxon>Eukaryota</taxon>
        <taxon>Viridiplantae</taxon>
        <taxon>Streptophyta</taxon>
        <taxon>Embryophyta</taxon>
        <taxon>Tracheophyta</taxon>
        <taxon>Spermatophyta</taxon>
        <taxon>Magnoliopsida</taxon>
        <taxon>Liliopsida</taxon>
        <taxon>Zosteraceae</taxon>
        <taxon>Zostera</taxon>
    </lineage>
</organism>
<gene>
    <name evidence="3" type="ORF">ZOSMA_3G01410</name>
</gene>
<evidence type="ECO:0000313" key="3">
    <source>
        <dbReference type="EMBL" id="KMZ63659.1"/>
    </source>
</evidence>
<dbReference type="AlphaFoldDB" id="A0A0K9P3V6"/>
<protein>
    <recommendedName>
        <fullName evidence="2">FAR1 domain-containing protein</fullName>
    </recommendedName>
</protein>
<dbReference type="Proteomes" id="UP000036987">
    <property type="component" value="Unassembled WGS sequence"/>
</dbReference>
<dbReference type="EMBL" id="LFYR01001213">
    <property type="protein sequence ID" value="KMZ63659.1"/>
    <property type="molecule type" value="Genomic_DNA"/>
</dbReference>
<accession>A0A0K9P3V6</accession>
<dbReference type="OMA" id="ECEDHAW"/>
<reference evidence="4" key="1">
    <citation type="journal article" date="2016" name="Nature">
        <title>The genome of the seagrass Zostera marina reveals angiosperm adaptation to the sea.</title>
        <authorList>
            <person name="Olsen J.L."/>
            <person name="Rouze P."/>
            <person name="Verhelst B."/>
            <person name="Lin Y.-C."/>
            <person name="Bayer T."/>
            <person name="Collen J."/>
            <person name="Dattolo E."/>
            <person name="De Paoli E."/>
            <person name="Dittami S."/>
            <person name="Maumus F."/>
            <person name="Michel G."/>
            <person name="Kersting A."/>
            <person name="Lauritano C."/>
            <person name="Lohaus R."/>
            <person name="Toepel M."/>
            <person name="Tonon T."/>
            <person name="Vanneste K."/>
            <person name="Amirebrahimi M."/>
            <person name="Brakel J."/>
            <person name="Bostroem C."/>
            <person name="Chovatia M."/>
            <person name="Grimwood J."/>
            <person name="Jenkins J.W."/>
            <person name="Jueterbock A."/>
            <person name="Mraz A."/>
            <person name="Stam W.T."/>
            <person name="Tice H."/>
            <person name="Bornberg-Bauer E."/>
            <person name="Green P.J."/>
            <person name="Pearson G.A."/>
            <person name="Procaccini G."/>
            <person name="Duarte C.M."/>
            <person name="Schmutz J."/>
            <person name="Reusch T.B.H."/>
            <person name="Van de Peer Y."/>
        </authorList>
    </citation>
    <scope>NUCLEOTIDE SEQUENCE [LARGE SCALE GENOMIC DNA]</scope>
    <source>
        <strain evidence="4">cv. Finnish</strain>
    </source>
</reference>
<evidence type="ECO:0000259" key="2">
    <source>
        <dbReference type="Pfam" id="PF03101"/>
    </source>
</evidence>
<name>A0A0K9P3V6_ZOSMR</name>
<feature type="compositionally biased region" description="Polar residues" evidence="1">
    <location>
        <begin position="155"/>
        <end position="174"/>
    </location>
</feature>
<dbReference type="OrthoDB" id="128308at2759"/>
<comment type="caution">
    <text evidence="3">The sequence shown here is derived from an EMBL/GenBank/DDBJ whole genome shotgun (WGS) entry which is preliminary data.</text>
</comment>
<keyword evidence="4" id="KW-1185">Reference proteome</keyword>
<feature type="domain" description="FAR1" evidence="2">
    <location>
        <begin position="197"/>
        <end position="289"/>
    </location>
</feature>
<evidence type="ECO:0000313" key="4">
    <source>
        <dbReference type="Proteomes" id="UP000036987"/>
    </source>
</evidence>
<sequence length="433" mass="48653">MASPTSFCNQHRPTSLQVSPKTNSIFVTPPPYRSQQFTYDHTNTSCNVSLKFHFNFSQCHTNANTKPSNVGFSTPLDSHAPASNIVQSDFVQCTSAEMKESSANMSYGTAKIPNKNVQSPSADIVDSSVQIPAHSDNASYGTAKTPDNHLKRKFSSTGGYPTSPNNENRSSGYSQSSKLFPIVGKVFPSYEMVVRSYYDFASSTEFSVRLGSTHNILDKQTGHKILVMKKLLCSKQGSPNLILPSTNGNRLKNGVFRCDCLASIKFKRIDRSDQWVTHFVNLDHNHSFTTPTKIRYLPINRSISYTSKILFSSLANVNVPISQQAAYFSNQLGGPENMGCMTLGINNMVRDDRIDLKNYDVDLIVEDFEMKKLENAQFFYDLVKDDAGRLKHLFWADPTMIENYKLFGDSVTFNTTYKTNVYVKKLTLIQRRD</sequence>
<proteinExistence type="predicted"/>
<feature type="region of interest" description="Disordered" evidence="1">
    <location>
        <begin position="135"/>
        <end position="174"/>
    </location>
</feature>
<dbReference type="PANTHER" id="PTHR47718">
    <property type="entry name" value="OS01G0519700 PROTEIN"/>
    <property type="match status" value="1"/>
</dbReference>
<feature type="region of interest" description="Disordered" evidence="1">
    <location>
        <begin position="1"/>
        <end position="24"/>
    </location>
</feature>
<evidence type="ECO:0000256" key="1">
    <source>
        <dbReference type="SAM" id="MobiDB-lite"/>
    </source>
</evidence>